<evidence type="ECO:0000256" key="10">
    <source>
        <dbReference type="ARBA" id="ARBA00022989"/>
    </source>
</evidence>
<name>A0A3G8XI96_9FLAO</name>
<dbReference type="PANTHER" id="PTHR34299:SF1">
    <property type="entry name" value="DIACYLGLYCEROL KINASE"/>
    <property type="match status" value="1"/>
</dbReference>
<evidence type="ECO:0000256" key="11">
    <source>
        <dbReference type="ARBA" id="ARBA00023098"/>
    </source>
</evidence>
<keyword evidence="12 19" id="KW-0472">Membrane</keyword>
<feature type="binding site" evidence="17">
    <location>
        <position position="24"/>
    </location>
    <ligand>
        <name>ATP</name>
        <dbReference type="ChEBI" id="CHEBI:30616"/>
    </ligand>
</feature>
<gene>
    <name evidence="20" type="ORF">EIB73_04280</name>
</gene>
<keyword evidence="5" id="KW-0808">Transferase</keyword>
<proteinExistence type="inferred from homology"/>
<keyword evidence="3" id="KW-1003">Cell membrane</keyword>
<dbReference type="InterPro" id="IPR000829">
    <property type="entry name" value="DAGK"/>
</dbReference>
<dbReference type="PANTHER" id="PTHR34299">
    <property type="entry name" value="DIACYLGLYCEROL KINASE"/>
    <property type="match status" value="1"/>
</dbReference>
<evidence type="ECO:0000256" key="1">
    <source>
        <dbReference type="ARBA" id="ARBA00004651"/>
    </source>
</evidence>
<evidence type="ECO:0000256" key="3">
    <source>
        <dbReference type="ARBA" id="ARBA00022475"/>
    </source>
</evidence>
<feature type="binding site" evidence="18">
    <location>
        <position position="72"/>
    </location>
    <ligand>
        <name>a divalent metal cation</name>
        <dbReference type="ChEBI" id="CHEBI:60240"/>
    </ligand>
</feature>
<dbReference type="GO" id="GO:0016301">
    <property type="term" value="F:kinase activity"/>
    <property type="evidence" value="ECO:0007669"/>
    <property type="project" value="UniProtKB-KW"/>
</dbReference>
<dbReference type="Pfam" id="PF01219">
    <property type="entry name" value="DAGK_prokar"/>
    <property type="match status" value="1"/>
</dbReference>
<keyword evidence="11" id="KW-0443">Lipid metabolism</keyword>
<protein>
    <submittedName>
        <fullName evidence="20">Diacylglycerol kinase family protein</fullName>
    </submittedName>
</protein>
<feature type="transmembrane region" description="Helical" evidence="19">
    <location>
        <begin position="92"/>
        <end position="112"/>
    </location>
</feature>
<dbReference type="Proteomes" id="UP000270185">
    <property type="component" value="Chromosome"/>
</dbReference>
<evidence type="ECO:0000256" key="13">
    <source>
        <dbReference type="ARBA" id="ARBA00023209"/>
    </source>
</evidence>
<feature type="active site" description="Proton acceptor" evidence="15">
    <location>
        <position position="65"/>
    </location>
</feature>
<keyword evidence="8 20" id="KW-0418">Kinase</keyword>
<keyword evidence="9 17" id="KW-0067">ATP-binding</keyword>
<dbReference type="CDD" id="cd14265">
    <property type="entry name" value="UDPK_IM_like"/>
    <property type="match status" value="1"/>
</dbReference>
<feature type="transmembrane region" description="Helical" evidence="19">
    <location>
        <begin position="27"/>
        <end position="46"/>
    </location>
</feature>
<organism evidence="20 21">
    <name type="scientific">Kaistella carnis</name>
    <dbReference type="NCBI Taxonomy" id="1241979"/>
    <lineage>
        <taxon>Bacteria</taxon>
        <taxon>Pseudomonadati</taxon>
        <taxon>Bacteroidota</taxon>
        <taxon>Flavobacteriia</taxon>
        <taxon>Flavobacteriales</taxon>
        <taxon>Weeksellaceae</taxon>
        <taxon>Chryseobacterium group</taxon>
        <taxon>Kaistella</taxon>
    </lineage>
</organism>
<evidence type="ECO:0000256" key="4">
    <source>
        <dbReference type="ARBA" id="ARBA00022516"/>
    </source>
</evidence>
<evidence type="ECO:0000256" key="14">
    <source>
        <dbReference type="ARBA" id="ARBA00023264"/>
    </source>
</evidence>
<evidence type="ECO:0000256" key="9">
    <source>
        <dbReference type="ARBA" id="ARBA00022840"/>
    </source>
</evidence>
<evidence type="ECO:0000256" key="2">
    <source>
        <dbReference type="ARBA" id="ARBA00005967"/>
    </source>
</evidence>
<dbReference type="RefSeq" id="WP_125022956.1">
    <property type="nucleotide sequence ID" value="NZ_CP034159.1"/>
</dbReference>
<dbReference type="GO" id="GO:0046872">
    <property type="term" value="F:metal ion binding"/>
    <property type="evidence" value="ECO:0007669"/>
    <property type="project" value="UniProtKB-KW"/>
</dbReference>
<reference evidence="21" key="1">
    <citation type="submission" date="2018-11" db="EMBL/GenBank/DDBJ databases">
        <title>Proposal to divide the Flavobacteriaceae and reorganize its genera based on Amino Acid Identity values calculated from whole genome sequences.</title>
        <authorList>
            <person name="Nicholson A.C."/>
            <person name="Gulvik C.A."/>
            <person name="Whitney A.M."/>
            <person name="Humrighouse B.W."/>
            <person name="Bell M."/>
            <person name="Holmes B."/>
            <person name="Steigerwalt A.G."/>
            <person name="Villarma A."/>
            <person name="Sheth M."/>
            <person name="Batra D."/>
            <person name="Pryor J."/>
            <person name="Bernardet J.-F."/>
            <person name="Hugo C."/>
            <person name="Kampfer P."/>
            <person name="Newman J.D."/>
            <person name="McQuiston J.R."/>
        </authorList>
    </citation>
    <scope>NUCLEOTIDE SEQUENCE [LARGE SCALE GENOMIC DNA]</scope>
    <source>
        <strain evidence="21">G0081</strain>
    </source>
</reference>
<evidence type="ECO:0000256" key="8">
    <source>
        <dbReference type="ARBA" id="ARBA00022777"/>
    </source>
</evidence>
<keyword evidence="10 19" id="KW-1133">Transmembrane helix</keyword>
<keyword evidence="14" id="KW-1208">Phospholipid metabolism</keyword>
<dbReference type="InterPro" id="IPR033717">
    <property type="entry name" value="UDPK"/>
</dbReference>
<evidence type="ECO:0000256" key="16">
    <source>
        <dbReference type="PIRSR" id="PIRSR600829-2"/>
    </source>
</evidence>
<dbReference type="EMBL" id="CP034159">
    <property type="protein sequence ID" value="AZI32448.1"/>
    <property type="molecule type" value="Genomic_DNA"/>
</dbReference>
<evidence type="ECO:0000256" key="19">
    <source>
        <dbReference type="SAM" id="Phobius"/>
    </source>
</evidence>
<comment type="cofactor">
    <cofactor evidence="18">
        <name>Mg(2+)</name>
        <dbReference type="ChEBI" id="CHEBI:18420"/>
    </cofactor>
    <text evidence="18">Mn(2+), Zn(2+), Cd(2+) and Co(2+) support activity to lesser extents.</text>
</comment>
<keyword evidence="21" id="KW-1185">Reference proteome</keyword>
<evidence type="ECO:0000256" key="17">
    <source>
        <dbReference type="PIRSR" id="PIRSR600829-3"/>
    </source>
</evidence>
<evidence type="ECO:0000256" key="12">
    <source>
        <dbReference type="ARBA" id="ARBA00023136"/>
    </source>
</evidence>
<evidence type="ECO:0000313" key="21">
    <source>
        <dbReference type="Proteomes" id="UP000270185"/>
    </source>
</evidence>
<keyword evidence="18" id="KW-0460">Magnesium</keyword>
<keyword evidence="13" id="KW-0594">Phospholipid biosynthesis</keyword>
<dbReference type="GO" id="GO:0005524">
    <property type="term" value="F:ATP binding"/>
    <property type="evidence" value="ECO:0007669"/>
    <property type="project" value="UniProtKB-KW"/>
</dbReference>
<dbReference type="GO" id="GO:0005886">
    <property type="term" value="C:plasma membrane"/>
    <property type="evidence" value="ECO:0007669"/>
    <property type="project" value="UniProtKB-SubCell"/>
</dbReference>
<evidence type="ECO:0000256" key="18">
    <source>
        <dbReference type="PIRSR" id="PIRSR600829-4"/>
    </source>
</evidence>
<keyword evidence="4" id="KW-0444">Lipid biosynthesis</keyword>
<feature type="binding site" evidence="18">
    <location>
        <position position="24"/>
    </location>
    <ligand>
        <name>a divalent metal cation</name>
        <dbReference type="ChEBI" id="CHEBI:60240"/>
    </ligand>
</feature>
<dbReference type="KEGG" id="ccas:EIB73_04280"/>
<feature type="transmembrane region" description="Helical" evidence="19">
    <location>
        <begin position="52"/>
        <end position="71"/>
    </location>
</feature>
<keyword evidence="6 19" id="KW-0812">Transmembrane</keyword>
<dbReference type="InterPro" id="IPR036945">
    <property type="entry name" value="DAGK_sf"/>
</dbReference>
<dbReference type="Gene3D" id="1.10.287.3610">
    <property type="match status" value="1"/>
</dbReference>
<evidence type="ECO:0000256" key="7">
    <source>
        <dbReference type="ARBA" id="ARBA00022741"/>
    </source>
</evidence>
<dbReference type="AlphaFoldDB" id="A0A3G8XI96"/>
<keyword evidence="18" id="KW-0479">Metal-binding</keyword>
<dbReference type="OrthoDB" id="1493837at2"/>
<evidence type="ECO:0000313" key="20">
    <source>
        <dbReference type="EMBL" id="AZI32448.1"/>
    </source>
</evidence>
<accession>A0A3G8XI96</accession>
<sequence length="117" mass="13260">MRKPPIHRSFWNAIKGVMWLIKSERNFQIEVSALLINVFLILYLKLTVNDAALIFAVSFAVLGLEILNTCVEKICDLIQPEFDERIKIIKDIAASAVFLMSIGAVIVGLLVYSKYLF</sequence>
<keyword evidence="7 17" id="KW-0547">Nucleotide-binding</keyword>
<comment type="subcellular location">
    <subcellularLocation>
        <location evidence="1">Cell membrane</location>
        <topology evidence="1">Multi-pass membrane protein</topology>
    </subcellularLocation>
</comment>
<comment type="similarity">
    <text evidence="2">Belongs to the bacterial diacylglycerol kinase family.</text>
</comment>
<evidence type="ECO:0000256" key="15">
    <source>
        <dbReference type="PIRSR" id="PIRSR600829-1"/>
    </source>
</evidence>
<evidence type="ECO:0000256" key="5">
    <source>
        <dbReference type="ARBA" id="ARBA00022679"/>
    </source>
</evidence>
<evidence type="ECO:0000256" key="6">
    <source>
        <dbReference type="ARBA" id="ARBA00022692"/>
    </source>
</evidence>
<feature type="binding site" evidence="16">
    <location>
        <position position="65"/>
    </location>
    <ligand>
        <name>substrate</name>
    </ligand>
</feature>
<feature type="binding site" evidence="17">
    <location>
        <position position="72"/>
    </location>
    <ligand>
        <name>ATP</name>
        <dbReference type="ChEBI" id="CHEBI:30616"/>
    </ligand>
</feature>
<feature type="binding site" evidence="17">
    <location>
        <begin position="90"/>
        <end position="91"/>
    </location>
    <ligand>
        <name>ATP</name>
        <dbReference type="ChEBI" id="CHEBI:30616"/>
    </ligand>
</feature>
<dbReference type="GO" id="GO:0008654">
    <property type="term" value="P:phospholipid biosynthetic process"/>
    <property type="evidence" value="ECO:0007669"/>
    <property type="project" value="UniProtKB-KW"/>
</dbReference>